<gene>
    <name evidence="2" type="ORF">ORQ98_24885</name>
</gene>
<organism evidence="2 3">
    <name type="scientific">Spartinivicinus poritis</name>
    <dbReference type="NCBI Taxonomy" id="2994640"/>
    <lineage>
        <taxon>Bacteria</taxon>
        <taxon>Pseudomonadati</taxon>
        <taxon>Pseudomonadota</taxon>
        <taxon>Gammaproteobacteria</taxon>
        <taxon>Oceanospirillales</taxon>
        <taxon>Zooshikellaceae</taxon>
        <taxon>Spartinivicinus</taxon>
    </lineage>
</organism>
<reference evidence="2 3" key="1">
    <citation type="submission" date="2022-11" db="EMBL/GenBank/DDBJ databases">
        <title>Spartinivicinus poritis sp. nov., isolated from scleractinian coral Porites lutea.</title>
        <authorList>
            <person name="Zhang G."/>
            <person name="Cai L."/>
            <person name="Wei Q."/>
        </authorList>
    </citation>
    <scope>NUCLEOTIDE SEQUENCE [LARGE SCALE GENOMIC DNA]</scope>
    <source>
        <strain evidence="2 3">A2-2</strain>
    </source>
</reference>
<evidence type="ECO:0000313" key="3">
    <source>
        <dbReference type="Proteomes" id="UP001528823"/>
    </source>
</evidence>
<dbReference type="RefSeq" id="WP_274691515.1">
    <property type="nucleotide sequence ID" value="NZ_JAPMOU010000055.1"/>
</dbReference>
<evidence type="ECO:0000313" key="2">
    <source>
        <dbReference type="EMBL" id="MDE1465204.1"/>
    </source>
</evidence>
<proteinExistence type="predicted"/>
<dbReference type="Proteomes" id="UP001528823">
    <property type="component" value="Unassembled WGS sequence"/>
</dbReference>
<keyword evidence="3" id="KW-1185">Reference proteome</keyword>
<protein>
    <submittedName>
        <fullName evidence="2">PilZ domain-containing protein</fullName>
    </submittedName>
</protein>
<dbReference type="Gene3D" id="2.40.10.220">
    <property type="entry name" value="predicted glycosyltransferase like domains"/>
    <property type="match status" value="1"/>
</dbReference>
<accession>A0ABT5UFP0</accession>
<evidence type="ECO:0000259" key="1">
    <source>
        <dbReference type="Pfam" id="PF07238"/>
    </source>
</evidence>
<comment type="caution">
    <text evidence="2">The sequence shown here is derived from an EMBL/GenBank/DDBJ whole genome shotgun (WGS) entry which is preliminary data.</text>
</comment>
<dbReference type="InterPro" id="IPR009875">
    <property type="entry name" value="PilZ_domain"/>
</dbReference>
<feature type="domain" description="PilZ" evidence="1">
    <location>
        <begin position="18"/>
        <end position="114"/>
    </location>
</feature>
<sequence length="118" mass="13561">MKNRTLLNAFNEQRVGKRRAVKWEAAIKRKKDKTSTPAVTLNISSYGVLLESPSLLKVGEKPPLMIVVDYRNFHFALYAKGIVRHATTKDLDCYIGIEFLKLNITHRNFLIRFTKGLI</sequence>
<name>A0ABT5UFP0_9GAMM</name>
<dbReference type="EMBL" id="JAPMOU010000055">
    <property type="protein sequence ID" value="MDE1465204.1"/>
    <property type="molecule type" value="Genomic_DNA"/>
</dbReference>
<dbReference type="SUPFAM" id="SSF141371">
    <property type="entry name" value="PilZ domain-like"/>
    <property type="match status" value="1"/>
</dbReference>
<dbReference type="Pfam" id="PF07238">
    <property type="entry name" value="PilZ"/>
    <property type="match status" value="1"/>
</dbReference>